<evidence type="ECO:0000313" key="2">
    <source>
        <dbReference type="Proteomes" id="UP000034350"/>
    </source>
</evidence>
<dbReference type="Proteomes" id="UP000034350">
    <property type="component" value="Unassembled WGS sequence"/>
</dbReference>
<sequence>MESINTFSLIEYYLKNNTVSASSAIYIARIINYTYFSYCS</sequence>
<organism evidence="1 2">
    <name type="scientific">Vairimorpha ceranae</name>
    <dbReference type="NCBI Taxonomy" id="40302"/>
    <lineage>
        <taxon>Eukaryota</taxon>
        <taxon>Fungi</taxon>
        <taxon>Fungi incertae sedis</taxon>
        <taxon>Microsporidia</taxon>
        <taxon>Nosematidae</taxon>
        <taxon>Vairimorpha</taxon>
    </lineage>
</organism>
<accession>A0A0F9W7J9</accession>
<dbReference type="EMBL" id="JPQZ01000240">
    <property type="protein sequence ID" value="KKO73771.1"/>
    <property type="molecule type" value="Genomic_DNA"/>
</dbReference>
<dbReference type="VEuPathDB" id="MicrosporidiaDB:AAJ76_2400002073"/>
<evidence type="ECO:0000313" key="1">
    <source>
        <dbReference type="EMBL" id="KKO73771.1"/>
    </source>
</evidence>
<dbReference type="RefSeq" id="XP_024329513.1">
    <property type="nucleotide sequence ID" value="XM_024474738.1"/>
</dbReference>
<dbReference type="GeneID" id="36319665"/>
<keyword evidence="2" id="KW-1185">Reference proteome</keyword>
<comment type="caution">
    <text evidence="1">The sequence shown here is derived from an EMBL/GenBank/DDBJ whole genome shotgun (WGS) entry which is preliminary data.</text>
</comment>
<protein>
    <submittedName>
        <fullName evidence="1">Uncharacterized protein</fullName>
    </submittedName>
</protein>
<gene>
    <name evidence="1" type="ORF">AAJ76_2400002073</name>
</gene>
<name>A0A0F9W7J9_9MICR</name>
<proteinExistence type="predicted"/>
<reference evidence="1 2" key="1">
    <citation type="journal article" date="2015" name="Environ. Microbiol.">
        <title>Genome analyses suggest the presence of polyploidy and recent human-driven expansions in eight global populations of the honeybee pathogen Nosema ceranae.</title>
        <authorList>
            <person name="Pelin A."/>
            <person name="Selman M."/>
            <person name="Aris-Brosou S."/>
            <person name="Farinelli L."/>
            <person name="Corradi N."/>
        </authorList>
    </citation>
    <scope>NUCLEOTIDE SEQUENCE [LARGE SCALE GENOMIC DNA]</scope>
    <source>
        <strain evidence="1 2">PA08 1199</strain>
    </source>
</reference>
<dbReference type="AlphaFoldDB" id="A0A0F9W7J9"/>